<name>Q4S8Q8_TETNG</name>
<protein>
    <submittedName>
        <fullName evidence="2">(spotted green pufferfish) hypothetical protein</fullName>
    </submittedName>
</protein>
<organism evidence="2">
    <name type="scientific">Tetraodon nigroviridis</name>
    <name type="common">Spotted green pufferfish</name>
    <name type="synonym">Chelonodon nigroviridis</name>
    <dbReference type="NCBI Taxonomy" id="99883"/>
    <lineage>
        <taxon>Eukaryota</taxon>
        <taxon>Metazoa</taxon>
        <taxon>Chordata</taxon>
        <taxon>Craniata</taxon>
        <taxon>Vertebrata</taxon>
        <taxon>Euteleostomi</taxon>
        <taxon>Actinopterygii</taxon>
        <taxon>Neopterygii</taxon>
        <taxon>Teleostei</taxon>
        <taxon>Neoteleostei</taxon>
        <taxon>Acanthomorphata</taxon>
        <taxon>Eupercaria</taxon>
        <taxon>Tetraodontiformes</taxon>
        <taxon>Tetradontoidea</taxon>
        <taxon>Tetraodontidae</taxon>
        <taxon>Tetraodon</taxon>
    </lineage>
</organism>
<evidence type="ECO:0000313" key="2">
    <source>
        <dbReference type="EMBL" id="CAG02974.1"/>
    </source>
</evidence>
<dbReference type="EMBL" id="CAAE01014703">
    <property type="protein sequence ID" value="CAG02974.1"/>
    <property type="molecule type" value="Genomic_DNA"/>
</dbReference>
<accession>Q4S8Q8</accession>
<sequence length="58" mass="6751">MAAQRVAEAAWRKPITHQHHPVVLHFLKEHRKPLKHTKQQQSSTSYDLRVSLKSGLSR</sequence>
<proteinExistence type="predicted"/>
<dbReference type="KEGG" id="tng:GSTEN00022233G001"/>
<gene>
    <name evidence="2" type="ORF">GSTENG00022233001</name>
</gene>
<feature type="region of interest" description="Disordered" evidence="1">
    <location>
        <begin position="32"/>
        <end position="58"/>
    </location>
</feature>
<comment type="caution">
    <text evidence="2">The sequence shown here is derived from an EMBL/GenBank/DDBJ whole genome shotgun (WGS) entry which is preliminary data.</text>
</comment>
<dbReference type="AlphaFoldDB" id="Q4S8Q8"/>
<evidence type="ECO:0000256" key="1">
    <source>
        <dbReference type="SAM" id="MobiDB-lite"/>
    </source>
</evidence>
<reference evidence="2" key="1">
    <citation type="journal article" date="2004" name="Nature">
        <title>Genome duplication in the teleost fish Tetraodon nigroviridis reveals the early vertebrate proto-karyotype.</title>
        <authorList>
            <person name="Jaillon O."/>
            <person name="Aury J.-M."/>
            <person name="Brunet F."/>
            <person name="Petit J.-L."/>
            <person name="Stange-Thomann N."/>
            <person name="Mauceli E."/>
            <person name="Bouneau L."/>
            <person name="Fischer C."/>
            <person name="Ozouf-Costaz C."/>
            <person name="Bernot A."/>
            <person name="Nicaud S."/>
            <person name="Jaffe D."/>
            <person name="Fisher S."/>
            <person name="Lutfalla G."/>
            <person name="Dossat C."/>
            <person name="Segurens B."/>
            <person name="Dasilva C."/>
            <person name="Salanoubat M."/>
            <person name="Levy M."/>
            <person name="Boudet N."/>
            <person name="Castellano S."/>
            <person name="Anthouard V."/>
            <person name="Jubin C."/>
            <person name="Castelli V."/>
            <person name="Katinka M."/>
            <person name="Vacherie B."/>
            <person name="Biemont C."/>
            <person name="Skalli Z."/>
            <person name="Cattolico L."/>
            <person name="Poulain J."/>
            <person name="De Berardinis V."/>
            <person name="Cruaud C."/>
            <person name="Duprat S."/>
            <person name="Brottier P."/>
            <person name="Coutanceau J.-P."/>
            <person name="Gouzy J."/>
            <person name="Parra G."/>
            <person name="Lardier G."/>
            <person name="Chapple C."/>
            <person name="McKernan K.J."/>
            <person name="McEwan P."/>
            <person name="Bosak S."/>
            <person name="Kellis M."/>
            <person name="Volff J.-N."/>
            <person name="Guigo R."/>
            <person name="Zody M.C."/>
            <person name="Mesirov J."/>
            <person name="Lindblad-Toh K."/>
            <person name="Birren B."/>
            <person name="Nusbaum C."/>
            <person name="Kahn D."/>
            <person name="Robinson-Rechavi M."/>
            <person name="Laudet V."/>
            <person name="Schachter V."/>
            <person name="Quetier F."/>
            <person name="Saurin W."/>
            <person name="Scarpelli C."/>
            <person name="Wincker P."/>
            <person name="Lander E.S."/>
            <person name="Weissenbach J."/>
            <person name="Roest Crollius H."/>
        </authorList>
    </citation>
    <scope>NUCLEOTIDE SEQUENCE [LARGE SCALE GENOMIC DNA]</scope>
</reference>
<reference evidence="2" key="2">
    <citation type="submission" date="2004-02" db="EMBL/GenBank/DDBJ databases">
        <authorList>
            <consortium name="Genoscope"/>
            <consortium name="Whitehead Institute Centre for Genome Research"/>
        </authorList>
    </citation>
    <scope>NUCLEOTIDE SEQUENCE</scope>
</reference>